<dbReference type="Proteomes" id="UP000198917">
    <property type="component" value="Unassembled WGS sequence"/>
</dbReference>
<reference evidence="1 2" key="1">
    <citation type="submission" date="2016-10" db="EMBL/GenBank/DDBJ databases">
        <authorList>
            <person name="Varghese N."/>
            <person name="Submissions S."/>
        </authorList>
    </citation>
    <scope>NUCLEOTIDE SEQUENCE [LARGE SCALE GENOMIC DNA]</scope>
    <source>
        <strain evidence="1 2">PDC82</strain>
    </source>
</reference>
<gene>
    <name evidence="1" type="ORF">SAMN05428983_1881</name>
</gene>
<comment type="caution">
    <text evidence="1">The sequence shown here is derived from an EMBL/GenBank/DDBJ whole genome shotgun (WGS) entry which is preliminary data.</text>
</comment>
<sequence>MLGITSDEFERAYLHNASEFQQVLQTHSETVRILCA</sequence>
<protein>
    <submittedName>
        <fullName evidence="1">Uncharacterized protein</fullName>
    </submittedName>
</protein>
<proteinExistence type="predicted"/>
<name>A0A7Z7BKU4_9HYPH</name>
<organism evidence="1 2">
    <name type="scientific">Agrobacterium fabrum</name>
    <dbReference type="NCBI Taxonomy" id="1176649"/>
    <lineage>
        <taxon>Bacteria</taxon>
        <taxon>Pseudomonadati</taxon>
        <taxon>Pseudomonadota</taxon>
        <taxon>Alphaproteobacteria</taxon>
        <taxon>Hyphomicrobiales</taxon>
        <taxon>Rhizobiaceae</taxon>
        <taxon>Rhizobium/Agrobacterium group</taxon>
        <taxon>Agrobacterium</taxon>
        <taxon>Agrobacterium tumefaciens complex</taxon>
    </lineage>
</organism>
<dbReference type="AlphaFoldDB" id="A0A7Z7BKU4"/>
<evidence type="ECO:0000313" key="2">
    <source>
        <dbReference type="Proteomes" id="UP000198917"/>
    </source>
</evidence>
<dbReference type="EMBL" id="FNEW01000001">
    <property type="protein sequence ID" value="SDJ48458.1"/>
    <property type="molecule type" value="Genomic_DNA"/>
</dbReference>
<accession>A0A7Z7BKU4</accession>
<evidence type="ECO:0000313" key="1">
    <source>
        <dbReference type="EMBL" id="SDJ48458.1"/>
    </source>
</evidence>